<sequence length="185" mass="20678">MAALWSIVGKVANLVQLFGLDFATLILIAMSFLRFHELQKECRKLEDRVQRLKVLLPSPAGSSWIMQQQQHLELDHLVSNALRDAHELVESYNGSTLLVRVRRGRSMATQFRELRNSIESYCCLILSISACLLIVEAYPPPSLVIRARTEFNDGDLPPSAGYSIIDAETSTAAPDDTHVINVSLE</sequence>
<keyword evidence="1" id="KW-0472">Membrane</keyword>
<keyword evidence="1" id="KW-1133">Transmembrane helix</keyword>
<dbReference type="InterPro" id="IPR036537">
    <property type="entry name" value="Adaptor_Cbl_N_dom_sf"/>
</dbReference>
<proteinExistence type="predicted"/>
<keyword evidence="3" id="KW-1185">Reference proteome</keyword>
<evidence type="ECO:0000313" key="2">
    <source>
        <dbReference type="EMBL" id="CAL4982702.1"/>
    </source>
</evidence>
<evidence type="ECO:0000256" key="1">
    <source>
        <dbReference type="SAM" id="Phobius"/>
    </source>
</evidence>
<dbReference type="AlphaFoldDB" id="A0ABC9AMV7"/>
<accession>A0ABC9AMV7</accession>
<reference evidence="3" key="1">
    <citation type="submission" date="2024-06" db="EMBL/GenBank/DDBJ databases">
        <authorList>
            <person name="Ryan C."/>
        </authorList>
    </citation>
    <scope>NUCLEOTIDE SEQUENCE [LARGE SCALE GENOMIC DNA]</scope>
</reference>
<dbReference type="Proteomes" id="UP001497457">
    <property type="component" value="Chromosome 22rd"/>
</dbReference>
<feature type="transmembrane region" description="Helical" evidence="1">
    <location>
        <begin position="14"/>
        <end position="35"/>
    </location>
</feature>
<dbReference type="EMBL" id="OZ075132">
    <property type="protein sequence ID" value="CAL4982702.1"/>
    <property type="molecule type" value="Genomic_DNA"/>
</dbReference>
<reference evidence="2 3" key="2">
    <citation type="submission" date="2024-10" db="EMBL/GenBank/DDBJ databases">
        <authorList>
            <person name="Ryan C."/>
        </authorList>
    </citation>
    <scope>NUCLEOTIDE SEQUENCE [LARGE SCALE GENOMIC DNA]</scope>
</reference>
<keyword evidence="1" id="KW-0812">Transmembrane</keyword>
<organism evidence="2 3">
    <name type="scientific">Urochloa decumbens</name>
    <dbReference type="NCBI Taxonomy" id="240449"/>
    <lineage>
        <taxon>Eukaryota</taxon>
        <taxon>Viridiplantae</taxon>
        <taxon>Streptophyta</taxon>
        <taxon>Embryophyta</taxon>
        <taxon>Tracheophyta</taxon>
        <taxon>Spermatophyta</taxon>
        <taxon>Magnoliopsida</taxon>
        <taxon>Liliopsida</taxon>
        <taxon>Poales</taxon>
        <taxon>Poaceae</taxon>
        <taxon>PACMAD clade</taxon>
        <taxon>Panicoideae</taxon>
        <taxon>Panicodae</taxon>
        <taxon>Paniceae</taxon>
        <taxon>Melinidinae</taxon>
        <taxon>Urochloa</taxon>
    </lineage>
</organism>
<gene>
    <name evidence="2" type="ORF">URODEC1_LOCUS56745</name>
</gene>
<dbReference type="Gene3D" id="1.20.930.20">
    <property type="entry name" value="Adaptor protein Cbl, N-terminal domain"/>
    <property type="match status" value="1"/>
</dbReference>
<protein>
    <submittedName>
        <fullName evidence="2">Uncharacterized protein</fullName>
    </submittedName>
</protein>
<name>A0ABC9AMV7_9POAL</name>
<evidence type="ECO:0000313" key="3">
    <source>
        <dbReference type="Proteomes" id="UP001497457"/>
    </source>
</evidence>